<accession>S7XDH8</accession>
<dbReference type="AlphaFoldDB" id="S7XDH8"/>
<dbReference type="STRING" id="641526.ADIWIN_0872"/>
<dbReference type="InterPro" id="IPR016195">
    <property type="entry name" value="Pol/histidinol_Pase-like"/>
</dbReference>
<reference evidence="1 2" key="1">
    <citation type="journal article" date="2013" name="Genome Announc.">
        <title>Draft Genome Sequence of Winogradskyella psychrotolerans RS-3T, Isolated from the Marine Transect of Kongsfjorden, Ny-Alesund, Svalbard, Arctic Ocean.</title>
        <authorList>
            <person name="Kumar Pinnaka A."/>
            <person name="Ara S."/>
            <person name="Singh A."/>
            <person name="Shivaji S."/>
        </authorList>
    </citation>
    <scope>NUCLEOTIDE SEQUENCE [LARGE SCALE GENOMIC DNA]</scope>
    <source>
        <strain evidence="1 2">RS-3</strain>
    </source>
</reference>
<protein>
    <submittedName>
        <fullName evidence="1">PHP N-terminal domain protein</fullName>
    </submittedName>
</protein>
<organism evidence="1 2">
    <name type="scientific">Winogradskyella psychrotolerans RS-3</name>
    <dbReference type="NCBI Taxonomy" id="641526"/>
    <lineage>
        <taxon>Bacteria</taxon>
        <taxon>Pseudomonadati</taxon>
        <taxon>Bacteroidota</taxon>
        <taxon>Flavobacteriia</taxon>
        <taxon>Flavobacteriales</taxon>
        <taxon>Flavobacteriaceae</taxon>
        <taxon>Winogradskyella</taxon>
    </lineage>
</organism>
<dbReference type="SUPFAM" id="SSF89550">
    <property type="entry name" value="PHP domain-like"/>
    <property type="match status" value="1"/>
</dbReference>
<dbReference type="eggNOG" id="COG0587">
    <property type="taxonomic scope" value="Bacteria"/>
</dbReference>
<evidence type="ECO:0000313" key="1">
    <source>
        <dbReference type="EMBL" id="EPR74063.1"/>
    </source>
</evidence>
<sequence>MKKIDFHIHTVQSVSDRHFEFDIESLKEYVDLLKIDCIAITNHNLFDKIQFEEICKKLEIKVFRPFILFNI</sequence>
<dbReference type="EMBL" id="ATMR01000057">
    <property type="protein sequence ID" value="EPR74063.1"/>
    <property type="molecule type" value="Genomic_DNA"/>
</dbReference>
<name>S7XDH8_9FLAO</name>
<comment type="caution">
    <text evidence="1">The sequence shown here is derived from an EMBL/GenBank/DDBJ whole genome shotgun (WGS) entry which is preliminary data.</text>
</comment>
<evidence type="ECO:0000313" key="2">
    <source>
        <dbReference type="Proteomes" id="UP000014962"/>
    </source>
</evidence>
<proteinExistence type="predicted"/>
<keyword evidence="2" id="KW-1185">Reference proteome</keyword>
<gene>
    <name evidence="1" type="ORF">ADIWIN_0872</name>
</gene>
<dbReference type="Proteomes" id="UP000014962">
    <property type="component" value="Unassembled WGS sequence"/>
</dbReference>
<dbReference type="Gene3D" id="3.20.20.140">
    <property type="entry name" value="Metal-dependent hydrolases"/>
    <property type="match status" value="1"/>
</dbReference>